<proteinExistence type="predicted"/>
<dbReference type="KEGG" id="nah:F5544_25855"/>
<protein>
    <submittedName>
        <fullName evidence="2">Uncharacterized protein</fullName>
    </submittedName>
</protein>
<evidence type="ECO:0000313" key="2">
    <source>
        <dbReference type="EMBL" id="QIS13025.1"/>
    </source>
</evidence>
<accession>A0A6G9YI96</accession>
<keyword evidence="3" id="KW-1185">Reference proteome</keyword>
<dbReference type="Proteomes" id="UP000503540">
    <property type="component" value="Chromosome"/>
</dbReference>
<sequence>MTGAVPPLGITEIDHELARRAAEIDRVTATLLELDKHPGLTLIRRFPPTGVTEVRWQPVRAALELMWEDFGRMRAILDSATATRGVKHKLTDAERAELTRLLRGRPYEAARTPIPMAQRSLTGPSEQVLFVGLADTLDRMRETFPRIAEFLDAVDAVNTRVTTGLAPLQEQLDRVGGANERLRAVGDGIGELLSRSATDPLALTAAEIDDRIAELAARLRRESALLAELGALVSDWPAAVAQTRADIEALRETGARAERARTEAGRTIRTGPLPSHPDESAGLAARLAEVAANTGAAAALLELRGRIAAATAVAERDRELAQGLLDRRAELRGRLDAYRAKAARLGIGEDRDILASNQIALGLLSRTPCDLAAVTRAVADFQQLIGEKTGRRP</sequence>
<evidence type="ECO:0000313" key="3">
    <source>
        <dbReference type="Proteomes" id="UP000503540"/>
    </source>
</evidence>
<name>A0A6G9YI96_9NOCA</name>
<gene>
    <name evidence="2" type="ORF">F5544_25855</name>
</gene>
<feature type="region of interest" description="Disordered" evidence="1">
    <location>
        <begin position="255"/>
        <end position="276"/>
    </location>
</feature>
<organism evidence="2 3">
    <name type="scientific">Nocardia arthritidis</name>
    <dbReference type="NCBI Taxonomy" id="228602"/>
    <lineage>
        <taxon>Bacteria</taxon>
        <taxon>Bacillati</taxon>
        <taxon>Actinomycetota</taxon>
        <taxon>Actinomycetes</taxon>
        <taxon>Mycobacteriales</taxon>
        <taxon>Nocardiaceae</taxon>
        <taxon>Nocardia</taxon>
    </lineage>
</organism>
<reference evidence="2 3" key="1">
    <citation type="journal article" date="2019" name="ACS Chem. Biol.">
        <title>Identification and Mobilization of a Cryptic Antibiotic Biosynthesis Gene Locus from a Human-Pathogenic Nocardia Isolate.</title>
        <authorList>
            <person name="Herisse M."/>
            <person name="Ishida K."/>
            <person name="Porter J.L."/>
            <person name="Howden B."/>
            <person name="Hertweck C."/>
            <person name="Stinear T.P."/>
            <person name="Pidot S.J."/>
        </authorList>
    </citation>
    <scope>NUCLEOTIDE SEQUENCE [LARGE SCALE GENOMIC DNA]</scope>
    <source>
        <strain evidence="2 3">AUSMDU00012717</strain>
    </source>
</reference>
<feature type="compositionally biased region" description="Basic and acidic residues" evidence="1">
    <location>
        <begin position="255"/>
        <end position="266"/>
    </location>
</feature>
<dbReference type="AlphaFoldDB" id="A0A6G9YI96"/>
<evidence type="ECO:0000256" key="1">
    <source>
        <dbReference type="SAM" id="MobiDB-lite"/>
    </source>
</evidence>
<dbReference type="RefSeq" id="WP_167475622.1">
    <property type="nucleotide sequence ID" value="NZ_CP046172.1"/>
</dbReference>
<dbReference type="EMBL" id="CP046172">
    <property type="protein sequence ID" value="QIS13025.1"/>
    <property type="molecule type" value="Genomic_DNA"/>
</dbReference>